<dbReference type="Proteomes" id="UP001144673">
    <property type="component" value="Chromosome 3"/>
</dbReference>
<dbReference type="GeneID" id="80889973"/>
<reference evidence="1" key="1">
    <citation type="journal article" date="2023" name="Access Microbiol">
        <title>De-novo genome assembly for Akanthomyces muscarius, a biocontrol agent of insect agricultural pests.</title>
        <authorList>
            <person name="Erdos Z."/>
            <person name="Studholme D.J."/>
            <person name="Raymond B."/>
            <person name="Sharma M."/>
        </authorList>
    </citation>
    <scope>NUCLEOTIDE SEQUENCE</scope>
    <source>
        <strain evidence="1">Ve6</strain>
    </source>
</reference>
<evidence type="ECO:0000313" key="1">
    <source>
        <dbReference type="EMBL" id="KAJ4148339.1"/>
    </source>
</evidence>
<sequence>MNRASNRARQLQSRHFGAALIKAHSDVQAQNKRSFQEKREFKARRLHRRSMPTGDAKSAFWYLAVHVQIASDSGRKKKRIMENFVSAGLIFVAFDEHGEASAVTLLSLRLGNILQDQTPGRLTKLGTPHVEDPFCAKPFLTPKSKAE</sequence>
<dbReference type="RefSeq" id="XP_056051280.1">
    <property type="nucleotide sequence ID" value="XM_056194332.1"/>
</dbReference>
<gene>
    <name evidence="1" type="ORF">LMH87_002814</name>
</gene>
<keyword evidence="2" id="KW-1185">Reference proteome</keyword>
<dbReference type="KEGG" id="amus:LMH87_002814"/>
<comment type="caution">
    <text evidence="1">The sequence shown here is derived from an EMBL/GenBank/DDBJ whole genome shotgun (WGS) entry which is preliminary data.</text>
</comment>
<proteinExistence type="predicted"/>
<accession>A0A9W8Q8F6</accession>
<organism evidence="1 2">
    <name type="scientific">Akanthomyces muscarius</name>
    <name type="common">Entomopathogenic fungus</name>
    <name type="synonym">Lecanicillium muscarium</name>
    <dbReference type="NCBI Taxonomy" id="2231603"/>
    <lineage>
        <taxon>Eukaryota</taxon>
        <taxon>Fungi</taxon>
        <taxon>Dikarya</taxon>
        <taxon>Ascomycota</taxon>
        <taxon>Pezizomycotina</taxon>
        <taxon>Sordariomycetes</taxon>
        <taxon>Hypocreomycetidae</taxon>
        <taxon>Hypocreales</taxon>
        <taxon>Cordycipitaceae</taxon>
        <taxon>Akanthomyces</taxon>
    </lineage>
</organism>
<dbReference type="EMBL" id="JAJHUN010000010">
    <property type="protein sequence ID" value="KAJ4148339.1"/>
    <property type="molecule type" value="Genomic_DNA"/>
</dbReference>
<dbReference type="AlphaFoldDB" id="A0A9W8Q8F6"/>
<evidence type="ECO:0000313" key="2">
    <source>
        <dbReference type="Proteomes" id="UP001144673"/>
    </source>
</evidence>
<protein>
    <submittedName>
        <fullName evidence="1">Uncharacterized protein</fullName>
    </submittedName>
</protein>
<name>A0A9W8Q8F6_AKAMU</name>